<accession>A0A212QXP1</accession>
<dbReference type="SUPFAM" id="SSF81301">
    <property type="entry name" value="Nucleotidyltransferase"/>
    <property type="match status" value="1"/>
</dbReference>
<dbReference type="InterPro" id="IPR043519">
    <property type="entry name" value="NT_sf"/>
</dbReference>
<proteinExistence type="predicted"/>
<dbReference type="OrthoDB" id="9809668at2"/>
<dbReference type="GO" id="GO:0016740">
    <property type="term" value="F:transferase activity"/>
    <property type="evidence" value="ECO:0007669"/>
    <property type="project" value="UniProtKB-KW"/>
</dbReference>
<dbReference type="AlphaFoldDB" id="A0A212QXP1"/>
<evidence type="ECO:0000313" key="3">
    <source>
        <dbReference type="EMBL" id="SNB64482.1"/>
    </source>
</evidence>
<feature type="region of interest" description="Disordered" evidence="1">
    <location>
        <begin position="146"/>
        <end position="166"/>
    </location>
</feature>
<organism evidence="3 4">
    <name type="scientific">Thermoflexus hugenholtzii JAD2</name>
    <dbReference type="NCBI Taxonomy" id="877466"/>
    <lineage>
        <taxon>Bacteria</taxon>
        <taxon>Bacillati</taxon>
        <taxon>Chloroflexota</taxon>
        <taxon>Thermoflexia</taxon>
        <taxon>Thermoflexales</taxon>
        <taxon>Thermoflexaceae</taxon>
        <taxon>Thermoflexus</taxon>
    </lineage>
</organism>
<feature type="domain" description="Polymerase beta nucleotidyltransferase" evidence="2">
    <location>
        <begin position="8"/>
        <end position="104"/>
    </location>
</feature>
<dbReference type="InParanoid" id="A0A212QXP1"/>
<evidence type="ECO:0000256" key="1">
    <source>
        <dbReference type="SAM" id="MobiDB-lite"/>
    </source>
</evidence>
<keyword evidence="3" id="KW-0808">Transferase</keyword>
<dbReference type="Proteomes" id="UP000197025">
    <property type="component" value="Unassembled WGS sequence"/>
</dbReference>
<dbReference type="Gene3D" id="3.30.460.10">
    <property type="entry name" value="Beta Polymerase, domain 2"/>
    <property type="match status" value="1"/>
</dbReference>
<keyword evidence="4" id="KW-1185">Reference proteome</keyword>
<evidence type="ECO:0000313" key="4">
    <source>
        <dbReference type="Proteomes" id="UP000197025"/>
    </source>
</evidence>
<sequence length="166" mass="18912">MDLHALRERLIAFFADQPDVAAAYLFGSVARGKATPRSDLDVAVLLAPAPSSPQEEWERREALSKALSRIVGRPVDVVILNRAPPLLCHQVLREGQRIYERDPETRIEFEVRVGKIYADLRPMWDFFDRILEQELEEGRLGELRRHDSGKASLAAKRGRLSKKRKG</sequence>
<dbReference type="NCBIfam" id="NF047752">
    <property type="entry name" value="MntA_antitoxin"/>
    <property type="match status" value="1"/>
</dbReference>
<dbReference type="InterPro" id="IPR052930">
    <property type="entry name" value="TA_antitoxin_MntA"/>
</dbReference>
<dbReference type="Pfam" id="PF18765">
    <property type="entry name" value="Polbeta"/>
    <property type="match status" value="1"/>
</dbReference>
<reference evidence="4" key="1">
    <citation type="submission" date="2017-06" db="EMBL/GenBank/DDBJ databases">
        <authorList>
            <person name="Varghese N."/>
            <person name="Submissions S."/>
        </authorList>
    </citation>
    <scope>NUCLEOTIDE SEQUENCE [LARGE SCALE GENOMIC DNA]</scope>
    <source>
        <strain evidence="4">JAD2</strain>
    </source>
</reference>
<dbReference type="InterPro" id="IPR041633">
    <property type="entry name" value="Polbeta"/>
</dbReference>
<dbReference type="PANTHER" id="PTHR43852:SF3">
    <property type="entry name" value="NUCLEOTIDYLTRANSFERASE"/>
    <property type="match status" value="1"/>
</dbReference>
<evidence type="ECO:0000259" key="2">
    <source>
        <dbReference type="Pfam" id="PF18765"/>
    </source>
</evidence>
<protein>
    <submittedName>
        <fullName evidence="3">Predicted nucleotidyltransferase</fullName>
    </submittedName>
</protein>
<feature type="compositionally biased region" description="Basic residues" evidence="1">
    <location>
        <begin position="156"/>
        <end position="166"/>
    </location>
</feature>
<gene>
    <name evidence="3" type="ORF">SAMN02746019_00008290</name>
</gene>
<dbReference type="CDD" id="cd05403">
    <property type="entry name" value="NT_KNTase_like"/>
    <property type="match status" value="1"/>
</dbReference>
<name>A0A212QXP1_9CHLR</name>
<dbReference type="PANTHER" id="PTHR43852">
    <property type="entry name" value="NUCLEOTIDYLTRANSFERASE"/>
    <property type="match status" value="1"/>
</dbReference>
<dbReference type="EMBL" id="FYEK01000027">
    <property type="protein sequence ID" value="SNB64482.1"/>
    <property type="molecule type" value="Genomic_DNA"/>
</dbReference>
<dbReference type="RefSeq" id="WP_088571081.1">
    <property type="nucleotide sequence ID" value="NZ_FYEK01000027.1"/>
</dbReference>